<feature type="compositionally biased region" description="Polar residues" evidence="1">
    <location>
        <begin position="273"/>
        <end position="299"/>
    </location>
</feature>
<evidence type="ECO:0000313" key="4">
    <source>
        <dbReference type="Proteomes" id="UP000298416"/>
    </source>
</evidence>
<feature type="region of interest" description="Disordered" evidence="1">
    <location>
        <begin position="267"/>
        <end position="299"/>
    </location>
</feature>
<feature type="compositionally biased region" description="Basic and acidic residues" evidence="1">
    <location>
        <begin position="342"/>
        <end position="352"/>
    </location>
</feature>
<organism evidence="3">
    <name type="scientific">Salvia splendens</name>
    <name type="common">Scarlet sage</name>
    <dbReference type="NCBI Taxonomy" id="180675"/>
    <lineage>
        <taxon>Eukaryota</taxon>
        <taxon>Viridiplantae</taxon>
        <taxon>Streptophyta</taxon>
        <taxon>Embryophyta</taxon>
        <taxon>Tracheophyta</taxon>
        <taxon>Spermatophyta</taxon>
        <taxon>Magnoliopsida</taxon>
        <taxon>eudicotyledons</taxon>
        <taxon>Gunneridae</taxon>
        <taxon>Pentapetalae</taxon>
        <taxon>asterids</taxon>
        <taxon>lamiids</taxon>
        <taxon>Lamiales</taxon>
        <taxon>Lamiaceae</taxon>
        <taxon>Nepetoideae</taxon>
        <taxon>Mentheae</taxon>
        <taxon>Salviinae</taxon>
        <taxon>Salvia</taxon>
        <taxon>Salvia subgen. Calosphace</taxon>
        <taxon>core Calosphace</taxon>
    </lineage>
</organism>
<accession>A0A8X8ZZM1</accession>
<keyword evidence="2" id="KW-0472">Membrane</keyword>
<gene>
    <name evidence="3" type="ORF">SASPL_118966</name>
</gene>
<feature type="region of interest" description="Disordered" evidence="1">
    <location>
        <begin position="311"/>
        <end position="428"/>
    </location>
</feature>
<feature type="compositionally biased region" description="Basic and acidic residues" evidence="1">
    <location>
        <begin position="358"/>
        <end position="367"/>
    </location>
</feature>
<dbReference type="EMBL" id="PNBA02000006">
    <property type="protein sequence ID" value="KAG6422396.1"/>
    <property type="molecule type" value="Genomic_DNA"/>
</dbReference>
<keyword evidence="2" id="KW-1133">Transmembrane helix</keyword>
<dbReference type="PANTHER" id="PTHR37710:SF1">
    <property type="entry name" value="TRANSMEMBRANE PROTEIN"/>
    <property type="match status" value="1"/>
</dbReference>
<proteinExistence type="predicted"/>
<evidence type="ECO:0000256" key="2">
    <source>
        <dbReference type="SAM" id="Phobius"/>
    </source>
</evidence>
<reference evidence="3" key="1">
    <citation type="submission" date="2018-01" db="EMBL/GenBank/DDBJ databases">
        <authorList>
            <person name="Mao J.F."/>
        </authorList>
    </citation>
    <scope>NUCLEOTIDE SEQUENCE</scope>
    <source>
        <strain evidence="3">Huo1</strain>
        <tissue evidence="3">Leaf</tissue>
    </source>
</reference>
<keyword evidence="4" id="KW-1185">Reference proteome</keyword>
<evidence type="ECO:0000256" key="1">
    <source>
        <dbReference type="SAM" id="MobiDB-lite"/>
    </source>
</evidence>
<evidence type="ECO:0000313" key="3">
    <source>
        <dbReference type="EMBL" id="KAG6422396.1"/>
    </source>
</evidence>
<feature type="compositionally biased region" description="Basic and acidic residues" evidence="1">
    <location>
        <begin position="322"/>
        <end position="336"/>
    </location>
</feature>
<dbReference type="PANTHER" id="PTHR37710">
    <property type="entry name" value="TRANSMEMBRANE PROTEIN"/>
    <property type="match status" value="1"/>
</dbReference>
<name>A0A8X8ZZM1_SALSN</name>
<feature type="compositionally biased region" description="Basic and acidic residues" evidence="1">
    <location>
        <begin position="391"/>
        <end position="400"/>
    </location>
</feature>
<keyword evidence="2" id="KW-0812">Transmembrane</keyword>
<protein>
    <submittedName>
        <fullName evidence="3">Uncharacterized protein</fullName>
    </submittedName>
</protein>
<reference evidence="3" key="2">
    <citation type="submission" date="2020-08" db="EMBL/GenBank/DDBJ databases">
        <title>Plant Genome Project.</title>
        <authorList>
            <person name="Zhang R.-G."/>
        </authorList>
    </citation>
    <scope>NUCLEOTIDE SEQUENCE</scope>
    <source>
        <strain evidence="3">Huo1</strain>
        <tissue evidence="3">Leaf</tissue>
    </source>
</reference>
<feature type="compositionally biased region" description="Acidic residues" evidence="1">
    <location>
        <begin position="401"/>
        <end position="416"/>
    </location>
</feature>
<sequence length="428" mass="48061">MGVVSLIWRLPANILHSAASSLTSVLQPWISPGVGGRGEATAKKSPRRRPLHTCVASCLSIAGRAAAKAQDLDAPLGPMVKRSISTFHAFCPSFVHDAAIRCSGLVIAIDDQILAIEGKIEANFPQSAPLFDGIDGIVLRAEALPEQIDDAVRKFPIRFPLLDWAIMLLISWITFLLSILIRLGSKSAREKEITVDLNCKSHNKSKEHTKSVQFEKPYSYADAARNHHAPPPKSVQFEEAHGEVVRLSVKRMHSWRSRIKALEEPLNAGDSPMYSSYQSANTSPVSDCSSQDENHSFNQTLGCSTYKEALEKEKEKEEDEPSTYKEALEKEKKENEPSTYKEALEKEKKENEPSTYKEALEKEKKEDETQEEPSTYKEALEKEDETQEEPSTYKEALEKEVETEEEEEEEEEEDVELKDIAVENIETN</sequence>
<feature type="transmembrane region" description="Helical" evidence="2">
    <location>
        <begin position="161"/>
        <end position="181"/>
    </location>
</feature>
<dbReference type="Proteomes" id="UP000298416">
    <property type="component" value="Unassembled WGS sequence"/>
</dbReference>
<dbReference type="AlphaFoldDB" id="A0A8X8ZZM1"/>
<comment type="caution">
    <text evidence="3">The sequence shown here is derived from an EMBL/GenBank/DDBJ whole genome shotgun (WGS) entry which is preliminary data.</text>
</comment>